<evidence type="ECO:0000313" key="2">
    <source>
        <dbReference type="Proteomes" id="UP001138681"/>
    </source>
</evidence>
<gene>
    <name evidence="1" type="ORF">KCG46_08465</name>
</gene>
<protein>
    <submittedName>
        <fullName evidence="1">DUF1501 domain-containing protein</fullName>
    </submittedName>
</protein>
<dbReference type="PANTHER" id="PTHR43737:SF1">
    <property type="entry name" value="DUF1501 DOMAIN-CONTAINING PROTEIN"/>
    <property type="match status" value="1"/>
</dbReference>
<dbReference type="PANTHER" id="PTHR43737">
    <property type="entry name" value="BLL7424 PROTEIN"/>
    <property type="match status" value="1"/>
</dbReference>
<comment type="caution">
    <text evidence="1">The sequence shown here is derived from an EMBL/GenBank/DDBJ whole genome shotgun (WGS) entry which is preliminary data.</text>
</comment>
<dbReference type="InterPro" id="IPR010869">
    <property type="entry name" value="DUF1501"/>
</dbReference>
<evidence type="ECO:0000313" key="1">
    <source>
        <dbReference type="EMBL" id="MBV7259606.1"/>
    </source>
</evidence>
<dbReference type="PROSITE" id="PS51318">
    <property type="entry name" value="TAT"/>
    <property type="match status" value="1"/>
</dbReference>
<reference evidence="1" key="1">
    <citation type="submission" date="2021-04" db="EMBL/GenBank/DDBJ databases">
        <authorList>
            <person name="Pira H."/>
            <person name="Risdian C."/>
            <person name="Wink J."/>
        </authorList>
    </citation>
    <scope>NUCLEOTIDE SEQUENCE</scope>
    <source>
        <strain evidence="1">WH158</strain>
    </source>
</reference>
<accession>A0A9X1F3G7</accession>
<dbReference type="InterPro" id="IPR006311">
    <property type="entry name" value="TAT_signal"/>
</dbReference>
<organism evidence="1 2">
    <name type="scientific">Erythrobacter crassostreae</name>
    <dbReference type="NCBI Taxonomy" id="2828328"/>
    <lineage>
        <taxon>Bacteria</taxon>
        <taxon>Pseudomonadati</taxon>
        <taxon>Pseudomonadota</taxon>
        <taxon>Alphaproteobacteria</taxon>
        <taxon>Sphingomonadales</taxon>
        <taxon>Erythrobacteraceae</taxon>
        <taxon>Erythrobacter/Porphyrobacter group</taxon>
        <taxon>Erythrobacter</taxon>
    </lineage>
</organism>
<dbReference type="Proteomes" id="UP001138681">
    <property type="component" value="Unassembled WGS sequence"/>
</dbReference>
<dbReference type="AlphaFoldDB" id="A0A9X1F3G7"/>
<keyword evidence="2" id="KW-1185">Reference proteome</keyword>
<sequence>MTMNVIDRRTLLSRGMTGSLVIGAGGLSAPRLAFGQETGSKKLLFVILRGAADGLSMLAPVGDPDFARLRRRSLREYENARKADSFFAIHPTLENIGQAYSEGEALFVHAAATAYRERSHFDGQNVLETGGSSPFSRRDGWLNRLASLIAAKAGRQPKALAVALTMPLALRGDAPASNYAPTRGRSASADFMDRVGKLYENDPQLGNLLSQALETREMAGDTEMRNLRDYQKTGELAASLMRSEDGAQIGMVELNGWDSHVNQIGVFRRQAGQLDALIGAYRSAMGSEWSNTMVLVATEFGRTVRINGTNGTDHGTGSAAIVLGGGVRGKRVIADWPGLADNQLFENRDLRPTTSLQSVFAGSVSEHLGFGPRETMSRLYQDAKEAPLKGITRA</sequence>
<proteinExistence type="predicted"/>
<dbReference type="EMBL" id="JAGSPC010000001">
    <property type="protein sequence ID" value="MBV7259606.1"/>
    <property type="molecule type" value="Genomic_DNA"/>
</dbReference>
<dbReference type="Pfam" id="PF07394">
    <property type="entry name" value="DUF1501"/>
    <property type="match status" value="1"/>
</dbReference>
<name>A0A9X1F3G7_9SPHN</name>
<dbReference type="RefSeq" id="WP_218404813.1">
    <property type="nucleotide sequence ID" value="NZ_JAGSPC010000001.1"/>
</dbReference>